<reference evidence="7" key="1">
    <citation type="submission" date="2022-04" db="EMBL/GenBank/DDBJ databases">
        <title>Roseomonas acroporae sp. nov., isolated from coral Acropora digitifera.</title>
        <authorList>
            <person name="Sun H."/>
        </authorList>
    </citation>
    <scope>NUCLEOTIDE SEQUENCE</scope>
    <source>
        <strain evidence="7">NAR14</strain>
    </source>
</reference>
<feature type="compositionally biased region" description="Pro residues" evidence="5">
    <location>
        <begin position="13"/>
        <end position="22"/>
    </location>
</feature>
<dbReference type="InterPro" id="IPR036909">
    <property type="entry name" value="Cyt_c-like_dom_sf"/>
</dbReference>
<evidence type="ECO:0000256" key="2">
    <source>
        <dbReference type="ARBA" id="ARBA00022723"/>
    </source>
</evidence>
<accession>A0A9X1YF28</accession>
<dbReference type="RefSeq" id="WP_248669551.1">
    <property type="nucleotide sequence ID" value="NZ_JALPRX010000126.1"/>
</dbReference>
<feature type="region of interest" description="Disordered" evidence="5">
    <location>
        <begin position="1"/>
        <end position="28"/>
    </location>
</feature>
<keyword evidence="2 4" id="KW-0479">Metal-binding</keyword>
<keyword evidence="8" id="KW-1185">Reference proteome</keyword>
<dbReference type="Pfam" id="PF13442">
    <property type="entry name" value="Cytochrome_CBB3"/>
    <property type="match status" value="1"/>
</dbReference>
<dbReference type="Gene3D" id="1.10.760.10">
    <property type="entry name" value="Cytochrome c-like domain"/>
    <property type="match status" value="1"/>
</dbReference>
<dbReference type="GO" id="GO:0009055">
    <property type="term" value="F:electron transfer activity"/>
    <property type="evidence" value="ECO:0007669"/>
    <property type="project" value="InterPro"/>
</dbReference>
<evidence type="ECO:0000256" key="3">
    <source>
        <dbReference type="ARBA" id="ARBA00023004"/>
    </source>
</evidence>
<feature type="domain" description="Cytochrome c" evidence="6">
    <location>
        <begin position="25"/>
        <end position="127"/>
    </location>
</feature>
<dbReference type="PROSITE" id="PS51007">
    <property type="entry name" value="CYTC"/>
    <property type="match status" value="1"/>
</dbReference>
<evidence type="ECO:0000256" key="4">
    <source>
        <dbReference type="PROSITE-ProRule" id="PRU00433"/>
    </source>
</evidence>
<protein>
    <submittedName>
        <fullName evidence="7">Cytochrome c</fullName>
    </submittedName>
</protein>
<proteinExistence type="predicted"/>
<comment type="caution">
    <text evidence="7">The sequence shown here is derived from an EMBL/GenBank/DDBJ whole genome shotgun (WGS) entry which is preliminary data.</text>
</comment>
<evidence type="ECO:0000256" key="1">
    <source>
        <dbReference type="ARBA" id="ARBA00022617"/>
    </source>
</evidence>
<dbReference type="InterPro" id="IPR009056">
    <property type="entry name" value="Cyt_c-like_dom"/>
</dbReference>
<name>A0A9X1YF28_9PROT</name>
<keyword evidence="1 4" id="KW-0349">Heme</keyword>
<evidence type="ECO:0000313" key="7">
    <source>
        <dbReference type="EMBL" id="MCK8787502.1"/>
    </source>
</evidence>
<gene>
    <name evidence="7" type="ORF">M0638_24325</name>
</gene>
<dbReference type="Proteomes" id="UP001139516">
    <property type="component" value="Unassembled WGS sequence"/>
</dbReference>
<dbReference type="SUPFAM" id="SSF46626">
    <property type="entry name" value="Cytochrome c"/>
    <property type="match status" value="1"/>
</dbReference>
<organism evidence="7 8">
    <name type="scientific">Roseomonas acroporae</name>
    <dbReference type="NCBI Taxonomy" id="2937791"/>
    <lineage>
        <taxon>Bacteria</taxon>
        <taxon>Pseudomonadati</taxon>
        <taxon>Pseudomonadota</taxon>
        <taxon>Alphaproteobacteria</taxon>
        <taxon>Acetobacterales</taxon>
        <taxon>Roseomonadaceae</taxon>
        <taxon>Roseomonas</taxon>
    </lineage>
</organism>
<evidence type="ECO:0000256" key="5">
    <source>
        <dbReference type="SAM" id="MobiDB-lite"/>
    </source>
</evidence>
<dbReference type="GO" id="GO:0046872">
    <property type="term" value="F:metal ion binding"/>
    <property type="evidence" value="ECO:0007669"/>
    <property type="project" value="UniProtKB-KW"/>
</dbReference>
<dbReference type="GO" id="GO:0020037">
    <property type="term" value="F:heme binding"/>
    <property type="evidence" value="ECO:0007669"/>
    <property type="project" value="InterPro"/>
</dbReference>
<dbReference type="AlphaFoldDB" id="A0A9X1YF28"/>
<evidence type="ECO:0000259" key="6">
    <source>
        <dbReference type="PROSITE" id="PS51007"/>
    </source>
</evidence>
<keyword evidence="3 4" id="KW-0408">Iron</keyword>
<dbReference type="EMBL" id="JALPRX010000126">
    <property type="protein sequence ID" value="MCK8787502.1"/>
    <property type="molecule type" value="Genomic_DNA"/>
</dbReference>
<evidence type="ECO:0000313" key="8">
    <source>
        <dbReference type="Proteomes" id="UP001139516"/>
    </source>
</evidence>
<sequence length="132" mass="13574">MPLLAGCDGWPESQPPPPPRPAPEGSVARGTAALRAALAPPGPPVDGSLRRLGADRYAIFCAACHGAAGRGDGVVVARGHPPIPPLPADPARSMAAIAENRGGSHPFADRLSPRERWAVARHVEALRPEAAP</sequence>